<name>A0A1M6T7P2_9AQUI</name>
<dbReference type="EMBL" id="LT670846">
    <property type="protein sequence ID" value="SHK53011.1"/>
    <property type="molecule type" value="Genomic_DNA"/>
</dbReference>
<feature type="domain" description="Sulphur oxidation protein SoxZ" evidence="1">
    <location>
        <begin position="9"/>
        <end position="104"/>
    </location>
</feature>
<evidence type="ECO:0000259" key="1">
    <source>
        <dbReference type="Pfam" id="PF08770"/>
    </source>
</evidence>
<dbReference type="AlphaFoldDB" id="A0A1M6T7P2"/>
<gene>
    <name evidence="2" type="ORF">SAMN05444391_1337</name>
</gene>
<dbReference type="SUPFAM" id="SSF81296">
    <property type="entry name" value="E set domains"/>
    <property type="match status" value="1"/>
</dbReference>
<dbReference type="InterPro" id="IPR030995">
    <property type="entry name" value="SoxZ"/>
</dbReference>
<dbReference type="Pfam" id="PF08770">
    <property type="entry name" value="SoxZ"/>
    <property type="match status" value="1"/>
</dbReference>
<keyword evidence="3" id="KW-1185">Reference proteome</keyword>
<dbReference type="InterPro" id="IPR014756">
    <property type="entry name" value="Ig_E-set"/>
</dbReference>
<proteinExistence type="predicted"/>
<protein>
    <submittedName>
        <fullName evidence="2">Sulfur compound chelating protein SoxZ</fullName>
    </submittedName>
</protein>
<dbReference type="STRING" id="381751.SAMN05444391_1337"/>
<evidence type="ECO:0000313" key="2">
    <source>
        <dbReference type="EMBL" id="SHK53011.1"/>
    </source>
</evidence>
<dbReference type="Proteomes" id="UP000189810">
    <property type="component" value="Chromosome I"/>
</dbReference>
<organism evidence="2 3">
    <name type="scientific">Thermocrinis minervae</name>
    <dbReference type="NCBI Taxonomy" id="381751"/>
    <lineage>
        <taxon>Bacteria</taxon>
        <taxon>Pseudomonadati</taxon>
        <taxon>Aquificota</taxon>
        <taxon>Aquificia</taxon>
        <taxon>Aquificales</taxon>
        <taxon>Aquificaceae</taxon>
        <taxon>Thermocrinis</taxon>
    </lineage>
</organism>
<accession>A0A1M6T7P2</accession>
<dbReference type="InterPro" id="IPR013783">
    <property type="entry name" value="Ig-like_fold"/>
</dbReference>
<sequence length="109" mass="12092">MEIGFAILRVPKEAKKGEVIKVQMIITHPMEPGTRKDPSTGQIIPAYHLTKLNLIYNNQLVSTLQMGGAISQNPYIGLPLKVEESGTIKISYEDNKGGKWEKSVEIKVT</sequence>
<dbReference type="OrthoDB" id="9795530at2"/>
<dbReference type="NCBIfam" id="TIGR04490">
    <property type="entry name" value="SoxZ_true"/>
    <property type="match status" value="1"/>
</dbReference>
<dbReference type="Gene3D" id="2.60.40.10">
    <property type="entry name" value="Immunoglobulins"/>
    <property type="match status" value="1"/>
</dbReference>
<evidence type="ECO:0000313" key="3">
    <source>
        <dbReference type="Proteomes" id="UP000189810"/>
    </source>
</evidence>
<reference evidence="2 3" key="1">
    <citation type="submission" date="2016-11" db="EMBL/GenBank/DDBJ databases">
        <authorList>
            <person name="Jaros S."/>
            <person name="Januszkiewicz K."/>
            <person name="Wedrychowicz H."/>
        </authorList>
    </citation>
    <scope>NUCLEOTIDE SEQUENCE [LARGE SCALE GENOMIC DNA]</scope>
    <source>
        <strain evidence="2 3">DSM 19557</strain>
    </source>
</reference>
<dbReference type="InterPro" id="IPR014880">
    <property type="entry name" value="SoxZ_dom"/>
</dbReference>
<dbReference type="RefSeq" id="WP_079654432.1">
    <property type="nucleotide sequence ID" value="NZ_LT670846.1"/>
</dbReference>